<sequence>MEDEAKPVHQSQRKLNLTCKRWCELKFLSCFRPVLSTPYQIAMGESYSSCAKKSRIMVVQNDKGENVFTHLTIGWRVLERVSGHHFYCFLDGYSEYFKIEIDVEDQEKTTFTCPFGTMRTGMLSAYAMHPQLSKDAC</sequence>
<dbReference type="SUPFAM" id="SSF56672">
    <property type="entry name" value="DNA/RNA polymerases"/>
    <property type="match status" value="1"/>
</dbReference>
<comment type="caution">
    <text evidence="1">The sequence shown here is derived from an EMBL/GenBank/DDBJ whole genome shotgun (WGS) entry which is preliminary data.</text>
</comment>
<dbReference type="Proteomes" id="UP000288805">
    <property type="component" value="Unassembled WGS sequence"/>
</dbReference>
<organism evidence="1 2">
    <name type="scientific">Vitis vinifera</name>
    <name type="common">Grape</name>
    <dbReference type="NCBI Taxonomy" id="29760"/>
    <lineage>
        <taxon>Eukaryota</taxon>
        <taxon>Viridiplantae</taxon>
        <taxon>Streptophyta</taxon>
        <taxon>Embryophyta</taxon>
        <taxon>Tracheophyta</taxon>
        <taxon>Spermatophyta</taxon>
        <taxon>Magnoliopsida</taxon>
        <taxon>eudicotyledons</taxon>
        <taxon>Gunneridae</taxon>
        <taxon>Pentapetalae</taxon>
        <taxon>rosids</taxon>
        <taxon>Vitales</taxon>
        <taxon>Vitaceae</taxon>
        <taxon>Viteae</taxon>
        <taxon>Vitis</taxon>
    </lineage>
</organism>
<reference evidence="1 2" key="1">
    <citation type="journal article" date="2018" name="PLoS Genet.">
        <title>Population sequencing reveals clonal diversity and ancestral inbreeding in the grapevine cultivar Chardonnay.</title>
        <authorList>
            <person name="Roach M.J."/>
            <person name="Johnson D.L."/>
            <person name="Bohlmann J."/>
            <person name="van Vuuren H.J."/>
            <person name="Jones S.J."/>
            <person name="Pretorius I.S."/>
            <person name="Schmidt S.A."/>
            <person name="Borneman A.R."/>
        </authorList>
    </citation>
    <scope>NUCLEOTIDE SEQUENCE [LARGE SCALE GENOMIC DNA]</scope>
    <source>
        <strain evidence="2">cv. Chardonnay</strain>
        <tissue evidence="1">Leaf</tissue>
    </source>
</reference>
<dbReference type="InterPro" id="IPR043502">
    <property type="entry name" value="DNA/RNA_pol_sf"/>
</dbReference>
<name>A0A438DXB9_VITVI</name>
<proteinExistence type="predicted"/>
<gene>
    <name evidence="1" type="ORF">CK203_086186</name>
</gene>
<dbReference type="InterPro" id="IPR043128">
    <property type="entry name" value="Rev_trsase/Diguanyl_cyclase"/>
</dbReference>
<accession>A0A438DXB9</accession>
<dbReference type="AlphaFoldDB" id="A0A438DXB9"/>
<dbReference type="EMBL" id="QGNW01001464">
    <property type="protein sequence ID" value="RVW40133.1"/>
    <property type="molecule type" value="Genomic_DNA"/>
</dbReference>
<evidence type="ECO:0000313" key="2">
    <source>
        <dbReference type="Proteomes" id="UP000288805"/>
    </source>
</evidence>
<evidence type="ECO:0000313" key="1">
    <source>
        <dbReference type="EMBL" id="RVW40133.1"/>
    </source>
</evidence>
<protein>
    <submittedName>
        <fullName evidence="1">Uncharacterized protein</fullName>
    </submittedName>
</protein>
<dbReference type="Gene3D" id="3.10.10.10">
    <property type="entry name" value="HIV Type 1 Reverse Transcriptase, subunit A, domain 1"/>
    <property type="match status" value="1"/>
</dbReference>
<dbReference type="Gene3D" id="3.30.70.270">
    <property type="match status" value="1"/>
</dbReference>